<protein>
    <submittedName>
        <fullName evidence="1">Uncharacterized protein</fullName>
    </submittedName>
</protein>
<evidence type="ECO:0000313" key="2">
    <source>
        <dbReference type="Proteomes" id="UP000479710"/>
    </source>
</evidence>
<proteinExistence type="predicted"/>
<dbReference type="OrthoDB" id="619200at2759"/>
<sequence>MLPPILLSCADSDSPCTPAEEGASLHIQWPTKEGTGPPDLAADGGLHQAPDPVADGGGPSWWRASHSLGHLHRRCISLPQAVSTSASVGPTHPPCQPPPSSTCSSPSSTCFPHTEDDALDLLLDELDKEPFQSSILDWDEVRRVVALPKHEAFMIGTMMNPNNKGFDIFITTAPIPDLNDKLVVFEPVINGENIVQGLARRSSWWKHQHRSTT</sequence>
<reference evidence="1 2" key="1">
    <citation type="submission" date="2019-11" db="EMBL/GenBank/DDBJ databases">
        <title>Whole genome sequence of Oryza granulata.</title>
        <authorList>
            <person name="Li W."/>
        </authorList>
    </citation>
    <scope>NUCLEOTIDE SEQUENCE [LARGE SCALE GENOMIC DNA]</scope>
    <source>
        <strain evidence="2">cv. Menghai</strain>
        <tissue evidence="1">Leaf</tissue>
    </source>
</reference>
<comment type="caution">
    <text evidence="1">The sequence shown here is derived from an EMBL/GenBank/DDBJ whole genome shotgun (WGS) entry which is preliminary data.</text>
</comment>
<dbReference type="PANTHER" id="PTHR47269">
    <property type="entry name" value="PEPTIDYL-PROLYL CIS-TRANS ISOMERASE CYP21-4"/>
    <property type="match status" value="1"/>
</dbReference>
<dbReference type="InterPro" id="IPR029000">
    <property type="entry name" value="Cyclophilin-like_dom_sf"/>
</dbReference>
<accession>A0A6G1FAT0</accession>
<organism evidence="1 2">
    <name type="scientific">Oryza meyeriana var. granulata</name>
    <dbReference type="NCBI Taxonomy" id="110450"/>
    <lineage>
        <taxon>Eukaryota</taxon>
        <taxon>Viridiplantae</taxon>
        <taxon>Streptophyta</taxon>
        <taxon>Embryophyta</taxon>
        <taxon>Tracheophyta</taxon>
        <taxon>Spermatophyta</taxon>
        <taxon>Magnoliopsida</taxon>
        <taxon>Liliopsida</taxon>
        <taxon>Poales</taxon>
        <taxon>Poaceae</taxon>
        <taxon>BOP clade</taxon>
        <taxon>Oryzoideae</taxon>
        <taxon>Oryzeae</taxon>
        <taxon>Oryzinae</taxon>
        <taxon>Oryza</taxon>
        <taxon>Oryza meyeriana</taxon>
    </lineage>
</organism>
<dbReference type="PANTHER" id="PTHR47269:SF1">
    <property type="entry name" value="PEPTIDYL-PROLYL CIS-TRANS ISOMERASE CYP21-4"/>
    <property type="match status" value="1"/>
</dbReference>
<keyword evidence="2" id="KW-1185">Reference proteome</keyword>
<evidence type="ECO:0000313" key="1">
    <source>
        <dbReference type="EMBL" id="KAF0934027.1"/>
    </source>
</evidence>
<dbReference type="SUPFAM" id="SSF50891">
    <property type="entry name" value="Cyclophilin-like"/>
    <property type="match status" value="1"/>
</dbReference>
<gene>
    <name evidence="1" type="ORF">E2562_022541</name>
</gene>
<name>A0A6G1FAT0_9ORYZ</name>
<dbReference type="AlphaFoldDB" id="A0A6G1FAT0"/>
<dbReference type="EMBL" id="SPHZ02000001">
    <property type="protein sequence ID" value="KAF0934027.1"/>
    <property type="molecule type" value="Genomic_DNA"/>
</dbReference>
<dbReference type="Proteomes" id="UP000479710">
    <property type="component" value="Unassembled WGS sequence"/>
</dbReference>